<proteinExistence type="predicted"/>
<feature type="domain" description="EF-hand" evidence="9">
    <location>
        <begin position="77"/>
        <end position="112"/>
    </location>
</feature>
<dbReference type="PANTHER" id="PTHR23048">
    <property type="entry name" value="MYOSIN LIGHT CHAIN 1, 3"/>
    <property type="match status" value="1"/>
</dbReference>
<keyword evidence="12" id="KW-1185">Reference proteome</keyword>
<evidence type="ECO:0000313" key="11">
    <source>
        <dbReference type="EnsemblMetazoa" id="G23704.2:cds"/>
    </source>
</evidence>
<keyword evidence="4" id="KW-0505">Motor protein</keyword>
<sequence>MPGKKKGKSKKGKSKKSSSKSLKENASPADPIAPAYVPPAPKPGESLVKLLTSNPVDEKEVHGYKMSNRILKNLTSQEIRDLLVVFELFDSNNDGYITSAELRRAMRALGFKCSREDAKQMIADVNLKGKSQIEFTEFLEVVIDRQGDSRDMYDEILKGFSMFDFDKSGSISLDNLKMACEEAGIKFTQKELEEMIEEADINGDGRVDQSEFIRIMLQTNLF</sequence>
<evidence type="ECO:0000256" key="7">
    <source>
        <dbReference type="ARBA" id="ARBA00078496"/>
    </source>
</evidence>
<organism evidence="10">
    <name type="scientific">Magallana gigas</name>
    <name type="common">Pacific oyster</name>
    <name type="synonym">Crassostrea gigas</name>
    <dbReference type="NCBI Taxonomy" id="29159"/>
    <lineage>
        <taxon>Eukaryota</taxon>
        <taxon>Metazoa</taxon>
        <taxon>Spiralia</taxon>
        <taxon>Lophotrochozoa</taxon>
        <taxon>Mollusca</taxon>
        <taxon>Bivalvia</taxon>
        <taxon>Autobranchia</taxon>
        <taxon>Pteriomorphia</taxon>
        <taxon>Ostreida</taxon>
        <taxon>Ostreoidea</taxon>
        <taxon>Ostreidae</taxon>
        <taxon>Magallana</taxon>
    </lineage>
</organism>
<dbReference type="SUPFAM" id="SSF47473">
    <property type="entry name" value="EF-hand"/>
    <property type="match status" value="1"/>
</dbReference>
<evidence type="ECO:0000313" key="12">
    <source>
        <dbReference type="Proteomes" id="UP000005408"/>
    </source>
</evidence>
<gene>
    <name evidence="10" type="ORF">CGI_10010406</name>
</gene>
<feature type="domain" description="EF-hand" evidence="9">
    <location>
        <begin position="151"/>
        <end position="186"/>
    </location>
</feature>
<dbReference type="CDD" id="cd00051">
    <property type="entry name" value="EFh"/>
    <property type="match status" value="2"/>
</dbReference>
<comment type="function">
    <text evidence="6">In molluscan muscle, calcium regulation is associated with myosin rather than with actin. Muscle myosin contains two types of light chains: the catalytic light chain, essential for ATPase activity, and the regulatory light chain, a calcium-binding protein responsible for Ca(2+) dependent binding and Ca(2+) dependent Mg-ATPase activity.</text>
</comment>
<dbReference type="PROSITE" id="PS50222">
    <property type="entry name" value="EF_HAND_2"/>
    <property type="match status" value="3"/>
</dbReference>
<evidence type="ECO:0000256" key="1">
    <source>
        <dbReference type="ARBA" id="ARBA00022737"/>
    </source>
</evidence>
<evidence type="ECO:0000256" key="4">
    <source>
        <dbReference type="ARBA" id="ARBA00023175"/>
    </source>
</evidence>
<feature type="compositionally biased region" description="Basic residues" evidence="8">
    <location>
        <begin position="1"/>
        <end position="18"/>
    </location>
</feature>
<evidence type="ECO:0000256" key="8">
    <source>
        <dbReference type="SAM" id="MobiDB-lite"/>
    </source>
</evidence>
<dbReference type="InterPro" id="IPR050230">
    <property type="entry name" value="CALM/Myosin/TropC-like"/>
</dbReference>
<dbReference type="EnsemblMetazoa" id="G23704.2">
    <property type="protein sequence ID" value="G23704.2:cds"/>
    <property type="gene ID" value="G23704"/>
</dbReference>
<evidence type="ECO:0000256" key="2">
    <source>
        <dbReference type="ARBA" id="ARBA00022837"/>
    </source>
</evidence>
<dbReference type="EnsemblMetazoa" id="G23704.3">
    <property type="protein sequence ID" value="G23704.3:cds"/>
    <property type="gene ID" value="G23704"/>
</dbReference>
<dbReference type="EMBL" id="JH815923">
    <property type="protein sequence ID" value="EKC18931.1"/>
    <property type="molecule type" value="Genomic_DNA"/>
</dbReference>
<reference evidence="10" key="1">
    <citation type="journal article" date="2012" name="Nature">
        <title>The oyster genome reveals stress adaptation and complexity of shell formation.</title>
        <authorList>
            <person name="Zhang G."/>
            <person name="Fang X."/>
            <person name="Guo X."/>
            <person name="Li L."/>
            <person name="Luo R."/>
            <person name="Xu F."/>
            <person name="Yang P."/>
            <person name="Zhang L."/>
            <person name="Wang X."/>
            <person name="Qi H."/>
            <person name="Xiong Z."/>
            <person name="Que H."/>
            <person name="Xie Y."/>
            <person name="Holland P.W."/>
            <person name="Paps J."/>
            <person name="Zhu Y."/>
            <person name="Wu F."/>
            <person name="Chen Y."/>
            <person name="Wang J."/>
            <person name="Peng C."/>
            <person name="Meng J."/>
            <person name="Yang L."/>
            <person name="Liu J."/>
            <person name="Wen B."/>
            <person name="Zhang N."/>
            <person name="Huang Z."/>
            <person name="Zhu Q."/>
            <person name="Feng Y."/>
            <person name="Mount A."/>
            <person name="Hedgecock D."/>
            <person name="Xu Z."/>
            <person name="Liu Y."/>
            <person name="Domazet-Loso T."/>
            <person name="Du Y."/>
            <person name="Sun X."/>
            <person name="Zhang S."/>
            <person name="Liu B."/>
            <person name="Cheng P."/>
            <person name="Jiang X."/>
            <person name="Li J."/>
            <person name="Fan D."/>
            <person name="Wang W."/>
            <person name="Fu W."/>
            <person name="Wang T."/>
            <person name="Wang B."/>
            <person name="Zhang J."/>
            <person name="Peng Z."/>
            <person name="Li Y."/>
            <person name="Li N."/>
            <person name="Wang J."/>
            <person name="Chen M."/>
            <person name="He Y."/>
            <person name="Tan F."/>
            <person name="Song X."/>
            <person name="Zheng Q."/>
            <person name="Huang R."/>
            <person name="Yang H."/>
            <person name="Du X."/>
            <person name="Chen L."/>
            <person name="Yang M."/>
            <person name="Gaffney P.M."/>
            <person name="Wang S."/>
            <person name="Luo L."/>
            <person name="She Z."/>
            <person name="Ming Y."/>
            <person name="Huang W."/>
            <person name="Zhang S."/>
            <person name="Huang B."/>
            <person name="Zhang Y."/>
            <person name="Qu T."/>
            <person name="Ni P."/>
            <person name="Miao G."/>
            <person name="Wang J."/>
            <person name="Wang Q."/>
            <person name="Steinberg C.E."/>
            <person name="Wang H."/>
            <person name="Li N."/>
            <person name="Qian L."/>
            <person name="Zhang G."/>
            <person name="Li Y."/>
            <person name="Yang H."/>
            <person name="Liu X."/>
            <person name="Wang J."/>
            <person name="Yin Y."/>
            <person name="Wang J."/>
        </authorList>
    </citation>
    <scope>NUCLEOTIDE SEQUENCE [LARGE SCALE GENOMIC DNA]</scope>
    <source>
        <strain evidence="10">05x7-T-G4-1.051#20</strain>
    </source>
</reference>
<keyword evidence="1" id="KW-0677">Repeat</keyword>
<dbReference type="SMART" id="SM00054">
    <property type="entry name" value="EFh"/>
    <property type="match status" value="3"/>
</dbReference>
<evidence type="ECO:0000313" key="10">
    <source>
        <dbReference type="EMBL" id="EKC18931.1"/>
    </source>
</evidence>
<dbReference type="Pfam" id="PF13499">
    <property type="entry name" value="EF-hand_7"/>
    <property type="match status" value="2"/>
</dbReference>
<evidence type="ECO:0000256" key="5">
    <source>
        <dbReference type="ARBA" id="ARBA00023179"/>
    </source>
</evidence>
<feature type="region of interest" description="Disordered" evidence="8">
    <location>
        <begin position="1"/>
        <end position="40"/>
    </location>
</feature>
<evidence type="ECO:0000259" key="9">
    <source>
        <dbReference type="PROSITE" id="PS50222"/>
    </source>
</evidence>
<dbReference type="FunFam" id="1.10.238.10:FF:000003">
    <property type="entry name" value="Calmodulin A"/>
    <property type="match status" value="1"/>
</dbReference>
<dbReference type="GO" id="GO:0005509">
    <property type="term" value="F:calcium ion binding"/>
    <property type="evidence" value="ECO:0007669"/>
    <property type="project" value="InterPro"/>
</dbReference>
<keyword evidence="3" id="KW-0518">Myosin</keyword>
<dbReference type="Gene3D" id="1.10.238.10">
    <property type="entry name" value="EF-hand"/>
    <property type="match status" value="2"/>
</dbReference>
<name>K1QBN6_MAGGI</name>
<dbReference type="AlphaFoldDB" id="K1QBN6"/>
<evidence type="ECO:0000256" key="6">
    <source>
        <dbReference type="ARBA" id="ARBA00049593"/>
    </source>
</evidence>
<protein>
    <recommendedName>
        <fullName evidence="7">Sulfhydryl light chain</fullName>
    </recommendedName>
</protein>
<dbReference type="SMR" id="K1QBN6"/>
<feature type="domain" description="EF-hand" evidence="9">
    <location>
        <begin position="187"/>
        <end position="222"/>
    </location>
</feature>
<keyword evidence="2" id="KW-0106">Calcium</keyword>
<keyword evidence="5" id="KW-0514">Muscle protein</keyword>
<dbReference type="PROSITE" id="PS00018">
    <property type="entry name" value="EF_HAND_1"/>
    <property type="match status" value="2"/>
</dbReference>
<dbReference type="HOGENOM" id="CLU_108639_0_0_1"/>
<dbReference type="OrthoDB" id="343296at2759"/>
<dbReference type="InterPro" id="IPR018247">
    <property type="entry name" value="EF_Hand_1_Ca_BS"/>
</dbReference>
<dbReference type="InterPro" id="IPR011992">
    <property type="entry name" value="EF-hand-dom_pair"/>
</dbReference>
<dbReference type="Proteomes" id="UP000005408">
    <property type="component" value="Unassembled WGS sequence"/>
</dbReference>
<dbReference type="OMA" id="KGFSMFD"/>
<reference evidence="11" key="2">
    <citation type="submission" date="2022-08" db="UniProtKB">
        <authorList>
            <consortium name="EnsemblMetazoa"/>
        </authorList>
    </citation>
    <scope>IDENTIFICATION</scope>
    <source>
        <strain evidence="11">05x7-T-G4-1.051#20</strain>
    </source>
</reference>
<dbReference type="InterPro" id="IPR002048">
    <property type="entry name" value="EF_hand_dom"/>
</dbReference>
<dbReference type="KEGG" id="crg:105341222"/>
<accession>K1QBN6</accession>
<evidence type="ECO:0000256" key="3">
    <source>
        <dbReference type="ARBA" id="ARBA00023123"/>
    </source>
</evidence>
<dbReference type="GO" id="GO:0016460">
    <property type="term" value="C:myosin II complex"/>
    <property type="evidence" value="ECO:0007669"/>
    <property type="project" value="TreeGrafter"/>
</dbReference>
<dbReference type="PANTHER" id="PTHR23048:SF59">
    <property type="entry name" value="EF-HAND SUPERFAMILY PROTEIN"/>
    <property type="match status" value="1"/>
</dbReference>